<dbReference type="InterPro" id="IPR000639">
    <property type="entry name" value="Epox_hydrolase-like"/>
</dbReference>
<dbReference type="GO" id="GO:0003824">
    <property type="term" value="F:catalytic activity"/>
    <property type="evidence" value="ECO:0007669"/>
    <property type="project" value="InterPro"/>
</dbReference>
<feature type="domain" description="AB hydrolase-1" evidence="1">
    <location>
        <begin position="21"/>
        <end position="134"/>
    </location>
</feature>
<dbReference type="PANTHER" id="PTHR43798">
    <property type="entry name" value="MONOACYLGLYCEROL LIPASE"/>
    <property type="match status" value="1"/>
</dbReference>
<reference evidence="2 3" key="1">
    <citation type="submission" date="2016-01" db="EMBL/GenBank/DDBJ databases">
        <title>Complete Genome Sequence of Paenibacillus yonginensis DCY84, a novel Plant Growth-Promoting Bacteria with Elicitation of Induced Systemic Resistance.</title>
        <authorList>
            <person name="Kim Y.J."/>
            <person name="Yang D.C."/>
            <person name="Sukweenadhi J."/>
        </authorList>
    </citation>
    <scope>NUCLEOTIDE SEQUENCE [LARGE SCALE GENOMIC DNA]</scope>
    <source>
        <strain evidence="2 3">DCY84</strain>
    </source>
</reference>
<organism evidence="2 3">
    <name type="scientific">Paenibacillus yonginensis</name>
    <dbReference type="NCBI Taxonomy" id="1462996"/>
    <lineage>
        <taxon>Bacteria</taxon>
        <taxon>Bacillati</taxon>
        <taxon>Bacillota</taxon>
        <taxon>Bacilli</taxon>
        <taxon>Bacillales</taxon>
        <taxon>Paenibacillaceae</taxon>
        <taxon>Paenibacillus</taxon>
    </lineage>
</organism>
<dbReference type="InterPro" id="IPR029058">
    <property type="entry name" value="AB_hydrolase_fold"/>
</dbReference>
<dbReference type="OrthoDB" id="6191536at2"/>
<dbReference type="InterPro" id="IPR000073">
    <property type="entry name" value="AB_hydrolase_1"/>
</dbReference>
<proteinExistence type="predicted"/>
<dbReference type="Pfam" id="PF00561">
    <property type="entry name" value="Abhydrolase_1"/>
    <property type="match status" value="1"/>
</dbReference>
<name>A0A1B1N1D2_9BACL</name>
<dbReference type="InterPro" id="IPR050266">
    <property type="entry name" value="AB_hydrolase_sf"/>
</dbReference>
<accession>A0A1B1N1D2</accession>
<evidence type="ECO:0000313" key="3">
    <source>
        <dbReference type="Proteomes" id="UP000092573"/>
    </source>
</evidence>
<dbReference type="PRINTS" id="PR00412">
    <property type="entry name" value="EPOXHYDRLASE"/>
</dbReference>
<dbReference type="Proteomes" id="UP000092573">
    <property type="component" value="Chromosome"/>
</dbReference>
<dbReference type="EMBL" id="CP014167">
    <property type="protein sequence ID" value="ANS75242.1"/>
    <property type="molecule type" value="Genomic_DNA"/>
</dbReference>
<dbReference type="SUPFAM" id="SSF53474">
    <property type="entry name" value="alpha/beta-Hydrolases"/>
    <property type="match status" value="1"/>
</dbReference>
<keyword evidence="3" id="KW-1185">Reference proteome</keyword>
<dbReference type="RefSeq" id="WP_068696689.1">
    <property type="nucleotide sequence ID" value="NZ_CP014167.1"/>
</dbReference>
<dbReference type="STRING" id="1462996.AWM70_12050"/>
<sequence length="266" mass="29806">MPFANLNGTKLYYEMKGSGVPIVFVHGHGLTHAMFQEQMEYFSKDYRVIACDLRGNGKSGKLSQSKEEILDTQCTDLIILLNELQIGEAVFVGVDYGGILVQHLAGLYPNRVKALVIVDSTTPEAETSEALRKIQLAAAYCSWVTYYAPSEWILPAVRLSYQRWRAAYQVIRRSMLDKRPGELYKQRIAMALAHLPISMELFSKPVLCLAADSAEYELHKMEALAARIHNAQFGVISDSLPPSNLCQPDLFNRVVRSFLETSVAQS</sequence>
<evidence type="ECO:0000313" key="2">
    <source>
        <dbReference type="EMBL" id="ANS75242.1"/>
    </source>
</evidence>
<evidence type="ECO:0000259" key="1">
    <source>
        <dbReference type="Pfam" id="PF00561"/>
    </source>
</evidence>
<dbReference type="KEGG" id="pyg:AWM70_12050"/>
<gene>
    <name evidence="2" type="ORF">AWM70_12050</name>
</gene>
<dbReference type="Gene3D" id="3.40.50.1820">
    <property type="entry name" value="alpha/beta hydrolase"/>
    <property type="match status" value="1"/>
</dbReference>
<dbReference type="PRINTS" id="PR00111">
    <property type="entry name" value="ABHYDROLASE"/>
</dbReference>
<dbReference type="AlphaFoldDB" id="A0A1B1N1D2"/>
<protein>
    <recommendedName>
        <fullName evidence="1">AB hydrolase-1 domain-containing protein</fullName>
    </recommendedName>
</protein>